<dbReference type="Gene3D" id="2.30.30.40">
    <property type="entry name" value="SH3 Domains"/>
    <property type="match status" value="2"/>
</dbReference>
<proteinExistence type="predicted"/>
<evidence type="ECO:0000259" key="1">
    <source>
        <dbReference type="PROSITE" id="PS51781"/>
    </source>
</evidence>
<keyword evidence="3" id="KW-1185">Reference proteome</keyword>
<dbReference type="EMBL" id="CP101637">
    <property type="protein sequence ID" value="WMT80998.1"/>
    <property type="molecule type" value="Genomic_DNA"/>
</dbReference>
<protein>
    <recommendedName>
        <fullName evidence="1">SH3b domain-containing protein</fullName>
    </recommendedName>
</protein>
<dbReference type="SMART" id="SM00287">
    <property type="entry name" value="SH3b"/>
    <property type="match status" value="2"/>
</dbReference>
<reference evidence="2 3" key="1">
    <citation type="submission" date="2022-07" db="EMBL/GenBank/DDBJ databases">
        <title>Genome sequence of Terrisporobacter mayombei DSM6539.</title>
        <authorList>
            <person name="Boeer T."/>
            <person name="Bengelsdorf F.R."/>
            <person name="Daniel R."/>
            <person name="Poehlein A."/>
        </authorList>
    </citation>
    <scope>NUCLEOTIDE SEQUENCE [LARGE SCALE GENOMIC DNA]</scope>
    <source>
        <strain evidence="2 3">DSM 6539</strain>
    </source>
</reference>
<evidence type="ECO:0000313" key="2">
    <source>
        <dbReference type="EMBL" id="WMT80998.1"/>
    </source>
</evidence>
<dbReference type="Pfam" id="PF13529">
    <property type="entry name" value="Peptidase_C39_2"/>
    <property type="match status" value="1"/>
</dbReference>
<dbReference type="PANTHER" id="PTHR37806">
    <property type="entry name" value="LMO0724 PROTEIN"/>
    <property type="match status" value="1"/>
</dbReference>
<gene>
    <name evidence="2" type="ORF">TEMA_13280</name>
</gene>
<dbReference type="PROSITE" id="PS51781">
    <property type="entry name" value="SH3B"/>
    <property type="match status" value="2"/>
</dbReference>
<dbReference type="PANTHER" id="PTHR37806:SF1">
    <property type="entry name" value="PEPTIDASE C39-LIKE DOMAIN-CONTAINING PROTEIN"/>
    <property type="match status" value="1"/>
</dbReference>
<feature type="domain" description="SH3b" evidence="1">
    <location>
        <begin position="95"/>
        <end position="157"/>
    </location>
</feature>
<name>A0ABY9Q0I4_9FIRM</name>
<sequence length="340" mass="37729">MLKSNLQKIILIPTIISMVLISSVFHKKLTFAATLKVVNTNSLNVRSGAGTKYKVLGKLTKDTKISVISESKGWSKFTYNKKTAYVSSKYLINASTTKYVNTSSLNVRSGAGTKYKILGKLKRNTKINVISTSKGWSKFTYNGKTAYVNSEYLSNTKSVILNVPYISQYPDLPLGCEATSLAPLLQFKGVNVSKTTIAKEMKKSPNKNPSLGFVGSPFKNEPGIFQTIYPEALVSSAKKYRPNSENITGASVKTIEKELRAGNPSVIWMSLNLVTPQMGYWYENTKDQIWVNKNLHVMTVTGVDDDNFYITDPAKGKYSVSKTKFESIYNKVGKKALVVR</sequence>
<evidence type="ECO:0000313" key="3">
    <source>
        <dbReference type="Proteomes" id="UP001235030"/>
    </source>
</evidence>
<dbReference type="RefSeq" id="WP_228103191.1">
    <property type="nucleotide sequence ID" value="NZ_CP101637.1"/>
</dbReference>
<dbReference type="Gene3D" id="3.90.70.10">
    <property type="entry name" value="Cysteine proteinases"/>
    <property type="match status" value="1"/>
</dbReference>
<organism evidence="2 3">
    <name type="scientific">Terrisporobacter mayombei</name>
    <dbReference type="NCBI Taxonomy" id="1541"/>
    <lineage>
        <taxon>Bacteria</taxon>
        <taxon>Bacillati</taxon>
        <taxon>Bacillota</taxon>
        <taxon>Clostridia</taxon>
        <taxon>Peptostreptococcales</taxon>
        <taxon>Peptostreptococcaceae</taxon>
        <taxon>Terrisporobacter</taxon>
    </lineage>
</organism>
<dbReference type="Pfam" id="PF08239">
    <property type="entry name" value="SH3_3"/>
    <property type="match status" value="2"/>
</dbReference>
<dbReference type="InterPro" id="IPR039564">
    <property type="entry name" value="Peptidase_C39-like"/>
</dbReference>
<dbReference type="InterPro" id="IPR003646">
    <property type="entry name" value="SH3-like_bac-type"/>
</dbReference>
<dbReference type="Proteomes" id="UP001235030">
    <property type="component" value="Chromosome"/>
</dbReference>
<feature type="domain" description="SH3b" evidence="1">
    <location>
        <begin position="33"/>
        <end position="94"/>
    </location>
</feature>
<accession>A0ABY9Q0I4</accession>